<dbReference type="EMBL" id="BOMW01000011">
    <property type="protein sequence ID" value="GIF03439.1"/>
    <property type="molecule type" value="Genomic_DNA"/>
</dbReference>
<name>A0A919KB94_9ACTN</name>
<keyword evidence="2" id="KW-1185">Reference proteome</keyword>
<protein>
    <submittedName>
        <fullName evidence="1">Uncharacterized protein</fullName>
    </submittedName>
</protein>
<reference evidence="1" key="1">
    <citation type="submission" date="2021-01" db="EMBL/GenBank/DDBJ databases">
        <title>Whole genome shotgun sequence of Actinoplanes siamensis NBRC 109076.</title>
        <authorList>
            <person name="Komaki H."/>
            <person name="Tamura T."/>
        </authorList>
    </citation>
    <scope>NUCLEOTIDE SEQUENCE</scope>
    <source>
        <strain evidence="1">NBRC 109076</strain>
    </source>
</reference>
<accession>A0A919KB94</accession>
<dbReference type="Proteomes" id="UP000629619">
    <property type="component" value="Unassembled WGS sequence"/>
</dbReference>
<sequence>MTNGPVGSVMQLSLGQYGAVDDDDFIWSRVRRWRARPDTRNGADPAELTCGS</sequence>
<gene>
    <name evidence="1" type="ORF">Asi03nite_09770</name>
</gene>
<dbReference type="AlphaFoldDB" id="A0A919KB94"/>
<proteinExistence type="predicted"/>
<evidence type="ECO:0000313" key="2">
    <source>
        <dbReference type="Proteomes" id="UP000629619"/>
    </source>
</evidence>
<evidence type="ECO:0000313" key="1">
    <source>
        <dbReference type="EMBL" id="GIF03439.1"/>
    </source>
</evidence>
<comment type="caution">
    <text evidence="1">The sequence shown here is derived from an EMBL/GenBank/DDBJ whole genome shotgun (WGS) entry which is preliminary data.</text>
</comment>
<organism evidence="1 2">
    <name type="scientific">Actinoplanes siamensis</name>
    <dbReference type="NCBI Taxonomy" id="1223317"/>
    <lineage>
        <taxon>Bacteria</taxon>
        <taxon>Bacillati</taxon>
        <taxon>Actinomycetota</taxon>
        <taxon>Actinomycetes</taxon>
        <taxon>Micromonosporales</taxon>
        <taxon>Micromonosporaceae</taxon>
        <taxon>Actinoplanes</taxon>
    </lineage>
</organism>